<reference evidence="3" key="2">
    <citation type="journal article" date="2024" name="Plant">
        <title>Genomic evolution and insights into agronomic trait innovations of Sesamum species.</title>
        <authorList>
            <person name="Miao H."/>
            <person name="Wang L."/>
            <person name="Qu L."/>
            <person name="Liu H."/>
            <person name="Sun Y."/>
            <person name="Le M."/>
            <person name="Wang Q."/>
            <person name="Wei S."/>
            <person name="Zheng Y."/>
            <person name="Lin W."/>
            <person name="Duan Y."/>
            <person name="Cao H."/>
            <person name="Xiong S."/>
            <person name="Wang X."/>
            <person name="Wei L."/>
            <person name="Li C."/>
            <person name="Ma Q."/>
            <person name="Ju M."/>
            <person name="Zhao R."/>
            <person name="Li G."/>
            <person name="Mu C."/>
            <person name="Tian Q."/>
            <person name="Mei H."/>
            <person name="Zhang T."/>
            <person name="Gao T."/>
            <person name="Zhang H."/>
        </authorList>
    </citation>
    <scope>NUCLEOTIDE SEQUENCE</scope>
    <source>
        <strain evidence="3">K16</strain>
    </source>
</reference>
<feature type="domain" description="Retrotransposon gag" evidence="2">
    <location>
        <begin position="103"/>
        <end position="190"/>
    </location>
</feature>
<dbReference type="AlphaFoldDB" id="A0AAE2BN32"/>
<name>A0AAE2BN32_9LAMI</name>
<reference evidence="3" key="1">
    <citation type="submission" date="2020-06" db="EMBL/GenBank/DDBJ databases">
        <authorList>
            <person name="Li T."/>
            <person name="Hu X."/>
            <person name="Zhang T."/>
            <person name="Song X."/>
            <person name="Zhang H."/>
            <person name="Dai N."/>
            <person name="Sheng W."/>
            <person name="Hou X."/>
            <person name="Wei L."/>
        </authorList>
    </citation>
    <scope>NUCLEOTIDE SEQUENCE</scope>
    <source>
        <strain evidence="3">K16</strain>
        <tissue evidence="3">Leaf</tissue>
    </source>
</reference>
<dbReference type="Pfam" id="PF03732">
    <property type="entry name" value="Retrotrans_gag"/>
    <property type="match status" value="1"/>
</dbReference>
<evidence type="ECO:0000259" key="2">
    <source>
        <dbReference type="Pfam" id="PF03732"/>
    </source>
</evidence>
<dbReference type="InterPro" id="IPR005162">
    <property type="entry name" value="Retrotrans_gag_dom"/>
</dbReference>
<keyword evidence="4" id="KW-1185">Reference proteome</keyword>
<gene>
    <name evidence="3" type="ORF">Sango_1928000</name>
</gene>
<evidence type="ECO:0000256" key="1">
    <source>
        <dbReference type="SAM" id="MobiDB-lite"/>
    </source>
</evidence>
<protein>
    <recommendedName>
        <fullName evidence="2">Retrotransposon gag domain-containing protein</fullName>
    </recommendedName>
</protein>
<evidence type="ECO:0000313" key="3">
    <source>
        <dbReference type="EMBL" id="KAK4391502.1"/>
    </source>
</evidence>
<organism evidence="3 4">
    <name type="scientific">Sesamum angolense</name>
    <dbReference type="NCBI Taxonomy" id="2727404"/>
    <lineage>
        <taxon>Eukaryota</taxon>
        <taxon>Viridiplantae</taxon>
        <taxon>Streptophyta</taxon>
        <taxon>Embryophyta</taxon>
        <taxon>Tracheophyta</taxon>
        <taxon>Spermatophyta</taxon>
        <taxon>Magnoliopsida</taxon>
        <taxon>eudicotyledons</taxon>
        <taxon>Gunneridae</taxon>
        <taxon>Pentapetalae</taxon>
        <taxon>asterids</taxon>
        <taxon>lamiids</taxon>
        <taxon>Lamiales</taxon>
        <taxon>Pedaliaceae</taxon>
        <taxon>Sesamum</taxon>
    </lineage>
</organism>
<comment type="caution">
    <text evidence="3">The sequence shown here is derived from an EMBL/GenBank/DDBJ whole genome shotgun (WGS) entry which is preliminary data.</text>
</comment>
<accession>A0AAE2BN32</accession>
<evidence type="ECO:0000313" key="4">
    <source>
        <dbReference type="Proteomes" id="UP001289374"/>
    </source>
</evidence>
<dbReference type="Proteomes" id="UP001289374">
    <property type="component" value="Unassembled WGS sequence"/>
</dbReference>
<proteinExistence type="predicted"/>
<dbReference type="EMBL" id="JACGWL010000011">
    <property type="protein sequence ID" value="KAK4391502.1"/>
    <property type="molecule type" value="Genomic_DNA"/>
</dbReference>
<sequence>MPPKSTKLWRRPSRPSRSASPTYMPPWNSAMTPWSLPFFIFNSISPPFRHPPSYLFCRPFHRPPSPTLPISLQQQSSNHLNSPSKLLTALIHLTGFFSPNLSLISFYMKDEALSWFKWMSSNHQLTSWDAFLWALELRFGFFSFDNPQAALFKLRQHGSVANYQVEFERLYNRVLGLPLKAMFNCFISGLCSDIQQELAVFLPSSISQAIGLAKLLESKFYLPRRFLIIAVGDSYFSFPNSASGTSPLLVFPLDSSPLLQYGNDGHRAFILIAMRSSASVTNAKPSNFSFFFPRNPIH</sequence>
<feature type="region of interest" description="Disordered" evidence="1">
    <location>
        <begin position="1"/>
        <end position="22"/>
    </location>
</feature>